<dbReference type="InterPro" id="IPR035020">
    <property type="entry name" value="PI3kinase_P85_cSH2"/>
</dbReference>
<feature type="domain" description="SH2" evidence="11">
    <location>
        <begin position="584"/>
        <end position="678"/>
    </location>
</feature>
<evidence type="ECO:0000259" key="12">
    <source>
        <dbReference type="PROSITE" id="PS50002"/>
    </source>
</evidence>
<keyword evidence="14" id="KW-1185">Reference proteome</keyword>
<dbReference type="FunFam" id="3.30.505.10:FF:000014">
    <property type="entry name" value="Phosphatidylinositol 3-kinase regulatory subunit alpha"/>
    <property type="match status" value="1"/>
</dbReference>
<evidence type="ECO:0000256" key="6">
    <source>
        <dbReference type="ARBA" id="ARBA00023288"/>
    </source>
</evidence>
<dbReference type="GO" id="GO:0046935">
    <property type="term" value="F:1-phosphatidylinositol-3-kinase regulator activity"/>
    <property type="evidence" value="ECO:0007669"/>
    <property type="project" value="TreeGrafter"/>
</dbReference>
<evidence type="ECO:0000256" key="7">
    <source>
        <dbReference type="PROSITE-ProRule" id="PRU00191"/>
    </source>
</evidence>
<dbReference type="GO" id="GO:0005942">
    <property type="term" value="C:phosphatidylinositol 3-kinase complex"/>
    <property type="evidence" value="ECO:0007669"/>
    <property type="project" value="TreeGrafter"/>
</dbReference>
<dbReference type="InterPro" id="IPR035022">
    <property type="entry name" value="PI3kinase_P85_nSH2"/>
</dbReference>
<evidence type="ECO:0000313" key="14">
    <source>
        <dbReference type="Proteomes" id="UP000265040"/>
    </source>
</evidence>
<reference evidence="13 14" key="1">
    <citation type="submission" date="2021-04" db="EMBL/GenBank/DDBJ databases">
        <authorList>
            <consortium name="Wellcome Sanger Institute Data Sharing"/>
        </authorList>
    </citation>
    <scope>NUCLEOTIDE SEQUENCE [LARGE SCALE GENOMIC DNA]</scope>
</reference>
<dbReference type="Gene3D" id="1.10.287.1490">
    <property type="match status" value="1"/>
</dbReference>
<evidence type="ECO:0000256" key="4">
    <source>
        <dbReference type="ARBA" id="ARBA00022737"/>
    </source>
</evidence>
<dbReference type="InterPro" id="IPR036860">
    <property type="entry name" value="SH2_dom_sf"/>
</dbReference>
<dbReference type="PROSITE" id="PS50002">
    <property type="entry name" value="SH3"/>
    <property type="match status" value="1"/>
</dbReference>
<dbReference type="InterPro" id="IPR032498">
    <property type="entry name" value="PI3K_P85_iSH2"/>
</dbReference>
<dbReference type="FunFam" id="2.30.30.40:FF:000075">
    <property type="entry name" value="phosphatidylinositol 3-kinase regulatory subunit alpha"/>
    <property type="match status" value="1"/>
</dbReference>
<dbReference type="PANTHER" id="PTHR10155:SF3">
    <property type="entry name" value="PHOSPHATIDYLINOSITOL 3-KINASE REGULATORY SUBUNIT ALPHA"/>
    <property type="match status" value="1"/>
</dbReference>
<evidence type="ECO:0000256" key="10">
    <source>
        <dbReference type="SAM" id="MobiDB-lite"/>
    </source>
</evidence>
<dbReference type="SMART" id="SM00252">
    <property type="entry name" value="SH2"/>
    <property type="match status" value="2"/>
</dbReference>
<dbReference type="PANTHER" id="PTHR10155">
    <property type="entry name" value="PHOSPHATIDYLINOSITOL 3-KINASE REGULATORY SUBUNIT"/>
    <property type="match status" value="1"/>
</dbReference>
<feature type="compositionally biased region" description="Pro residues" evidence="10">
    <location>
        <begin position="83"/>
        <end position="94"/>
    </location>
</feature>
<organism evidence="13 14">
    <name type="scientific">Anabas testudineus</name>
    <name type="common">Climbing perch</name>
    <name type="synonym">Anthias testudineus</name>
    <dbReference type="NCBI Taxonomy" id="64144"/>
    <lineage>
        <taxon>Eukaryota</taxon>
        <taxon>Metazoa</taxon>
        <taxon>Chordata</taxon>
        <taxon>Craniata</taxon>
        <taxon>Vertebrata</taxon>
        <taxon>Euteleostomi</taxon>
        <taxon>Actinopterygii</taxon>
        <taxon>Neopterygii</taxon>
        <taxon>Teleostei</taxon>
        <taxon>Neoteleostei</taxon>
        <taxon>Acanthomorphata</taxon>
        <taxon>Anabantaria</taxon>
        <taxon>Anabantiformes</taxon>
        <taxon>Anabantoidei</taxon>
        <taxon>Anabantidae</taxon>
        <taxon>Anabas</taxon>
    </lineage>
</organism>
<evidence type="ECO:0000256" key="8">
    <source>
        <dbReference type="PROSITE-ProRule" id="PRU00192"/>
    </source>
</evidence>
<dbReference type="CDD" id="cd09942">
    <property type="entry name" value="SH2_nSH2_p85_like"/>
    <property type="match status" value="1"/>
</dbReference>
<dbReference type="Ensembl" id="ENSATET00000080767.1">
    <property type="protein sequence ID" value="ENSATEP00000073792.1"/>
    <property type="gene ID" value="ENSATEG00000012423.3"/>
</dbReference>
<feature type="coiled-coil region" evidence="9">
    <location>
        <begin position="407"/>
        <end position="434"/>
    </location>
</feature>
<evidence type="ECO:0000256" key="9">
    <source>
        <dbReference type="SAM" id="Coils"/>
    </source>
</evidence>
<dbReference type="InterPro" id="IPR036028">
    <property type="entry name" value="SH3-like_dom_sf"/>
</dbReference>
<dbReference type="PRINTS" id="PR00678">
    <property type="entry name" value="PI3KINASEP85"/>
</dbReference>
<feature type="domain" description="SH3" evidence="12">
    <location>
        <begin position="3"/>
        <end position="78"/>
    </location>
</feature>
<proteinExistence type="inferred from homology"/>
<dbReference type="Gene3D" id="2.30.30.40">
    <property type="entry name" value="SH3 Domains"/>
    <property type="match status" value="1"/>
</dbReference>
<keyword evidence="3" id="KW-0597">Phosphoprotein</keyword>
<comment type="similarity">
    <text evidence="1">Belongs to the PI3K p85 subunit family.</text>
</comment>
<keyword evidence="9" id="KW-0175">Coiled coil</keyword>
<dbReference type="InterPro" id="IPR000980">
    <property type="entry name" value="SH2"/>
</dbReference>
<evidence type="ECO:0000256" key="2">
    <source>
        <dbReference type="ARBA" id="ARBA00022443"/>
    </source>
</evidence>
<dbReference type="AlphaFoldDB" id="A0AAQ6IJ75"/>
<dbReference type="Proteomes" id="UP000265040">
    <property type="component" value="Chromosome 9"/>
</dbReference>
<dbReference type="FunFam" id="3.30.505.10:FF:000006">
    <property type="entry name" value="Phosphatidylinositol 3-kinase regulatory subunit alpha"/>
    <property type="match status" value="1"/>
</dbReference>
<dbReference type="PROSITE" id="PS50001">
    <property type="entry name" value="SH2"/>
    <property type="match status" value="2"/>
</dbReference>
<evidence type="ECO:0008006" key="15">
    <source>
        <dbReference type="Google" id="ProtNLM"/>
    </source>
</evidence>
<evidence type="ECO:0000256" key="3">
    <source>
        <dbReference type="ARBA" id="ARBA00022553"/>
    </source>
</evidence>
<keyword evidence="4" id="KW-0677">Repeat</keyword>
<sequence>MSSEGFQYRALYDYKKEREEDIDLHVGDMLLVSKGALLALGCSNGAEERPSEIGWLPGFNETTQKGDFPGTYVEFVGRKRMSPPTPKPRPPRPPSAASTRADSESEGFVLPDLPEQFGPPDTAPPFLNRLMEAVETKGNADLNKVTGHSNACEQKPDPKTHLALKNLNQMFVSHCFSHGSVCLFLSAEVIDLEDCAQVLRGVASSPACPAQYGLTLLSVVRHLARLCLHGSRNQLNPRNLAETFGPLLFRHSTGSVINQHIQPLPPKPVKSTTPVPSSSFNNSMALQDAEWYWGDISREEVNEKLRDTADGTFLVRDASTKMHGDYTLTLRKGGNNKLIKIFHREGKYGFSDPLTFSSVVELINHYRHESLAQYNPKLDVKLLYPVSKYQQDQVVKEDSIEAVGKKLHEYHLQYQEKNREYDRLYEEYTRTSQEIQMKRTAIEAFNETIKIFEEQCQTQERFSKEYIEKFRREGNDKEIQRIMENYDKLKSRISEIVDSRRHLEVDLKKQAADYREIDKKMNSIKPDLIQLRKTRDQYLMWLTQKGVRQRKLNEWLGLKNETIEDEYSMVEDEEDLPHHDERLWRLGNLNRNQAESLLRGKRDGTFLVRDSSKPGCYACSVVVDGEVKHCVINKTSTGYGFAEPYNLYGSLKELVLHYQHTSLVQHNDSLNVTLAYPVYSQRR</sequence>
<dbReference type="PRINTS" id="PR00401">
    <property type="entry name" value="SH2DOMAIN"/>
</dbReference>
<dbReference type="GeneTree" id="ENSGT00940000155553"/>
<dbReference type="CDD" id="cd09930">
    <property type="entry name" value="SH2_cSH2_p85_like"/>
    <property type="match status" value="1"/>
</dbReference>
<evidence type="ECO:0000256" key="1">
    <source>
        <dbReference type="ARBA" id="ARBA00009442"/>
    </source>
</evidence>
<gene>
    <name evidence="13" type="primary">PIK3R1</name>
</gene>
<dbReference type="SMART" id="SM00326">
    <property type="entry name" value="SH3"/>
    <property type="match status" value="1"/>
</dbReference>
<keyword evidence="5 7" id="KW-0727">SH2 domain</keyword>
<dbReference type="Pfam" id="PF00017">
    <property type="entry name" value="SH2"/>
    <property type="match status" value="2"/>
</dbReference>
<dbReference type="SUPFAM" id="SSF48350">
    <property type="entry name" value="GTPase activation domain, GAP"/>
    <property type="match status" value="1"/>
</dbReference>
<dbReference type="CDD" id="cd12924">
    <property type="entry name" value="iSH2_PIK3R1"/>
    <property type="match status" value="1"/>
</dbReference>
<dbReference type="GO" id="GO:0008286">
    <property type="term" value="P:insulin receptor signaling pathway"/>
    <property type="evidence" value="ECO:0007669"/>
    <property type="project" value="TreeGrafter"/>
</dbReference>
<dbReference type="SUPFAM" id="SSF55550">
    <property type="entry name" value="SH2 domain"/>
    <property type="match status" value="2"/>
</dbReference>
<dbReference type="FunFam" id="1.10.287.1490:FF:000001">
    <property type="entry name" value="Putative phosphatidylinositol 3-kinase regulatory subunit alpha"/>
    <property type="match status" value="1"/>
</dbReference>
<name>A0AAQ6IJ75_ANATE</name>
<keyword evidence="6" id="KW-0449">Lipoprotein</keyword>
<dbReference type="Gene3D" id="1.10.555.10">
    <property type="entry name" value="Rho GTPase activation protein"/>
    <property type="match status" value="1"/>
</dbReference>
<dbReference type="InterPro" id="IPR001452">
    <property type="entry name" value="SH3_domain"/>
</dbReference>
<dbReference type="SUPFAM" id="SSF50044">
    <property type="entry name" value="SH3-domain"/>
    <property type="match status" value="1"/>
</dbReference>
<reference evidence="13" key="2">
    <citation type="submission" date="2025-08" db="UniProtKB">
        <authorList>
            <consortium name="Ensembl"/>
        </authorList>
    </citation>
    <scope>IDENTIFICATION</scope>
</reference>
<dbReference type="GO" id="GO:0046854">
    <property type="term" value="P:phosphatidylinositol phosphate biosynthetic process"/>
    <property type="evidence" value="ECO:0007669"/>
    <property type="project" value="TreeGrafter"/>
</dbReference>
<dbReference type="InterPro" id="IPR044124">
    <property type="entry name" value="ISH2_PIK3R1"/>
</dbReference>
<feature type="domain" description="SH2" evidence="11">
    <location>
        <begin position="291"/>
        <end position="386"/>
    </location>
</feature>
<evidence type="ECO:0000313" key="13">
    <source>
        <dbReference type="Ensembl" id="ENSATEP00000073792.1"/>
    </source>
</evidence>
<dbReference type="Pfam" id="PF16454">
    <property type="entry name" value="PI3K_P85_iSH2"/>
    <property type="match status" value="1"/>
</dbReference>
<dbReference type="Gene3D" id="3.30.505.10">
    <property type="entry name" value="SH2 domain"/>
    <property type="match status" value="2"/>
</dbReference>
<reference evidence="13" key="3">
    <citation type="submission" date="2025-09" db="UniProtKB">
        <authorList>
            <consortium name="Ensembl"/>
        </authorList>
    </citation>
    <scope>IDENTIFICATION</scope>
</reference>
<accession>A0AAQ6IJ75</accession>
<keyword evidence="2 8" id="KW-0728">SH3 domain</keyword>
<feature type="region of interest" description="Disordered" evidence="10">
    <location>
        <begin position="78"/>
        <end position="122"/>
    </location>
</feature>
<evidence type="ECO:0000259" key="11">
    <source>
        <dbReference type="PROSITE" id="PS50001"/>
    </source>
</evidence>
<protein>
    <recommendedName>
        <fullName evidence="15">Phosphatidylinositol 3-kinase 85 kDa regulatory subunit alpha</fullName>
    </recommendedName>
</protein>
<dbReference type="InterPro" id="IPR008936">
    <property type="entry name" value="Rho_GTPase_activation_prot"/>
</dbReference>
<evidence type="ECO:0000256" key="5">
    <source>
        <dbReference type="ARBA" id="ARBA00022999"/>
    </source>
</evidence>